<protein>
    <submittedName>
        <fullName evidence="1">Uncharacterized protein</fullName>
    </submittedName>
</protein>
<comment type="caution">
    <text evidence="1">The sequence shown here is derived from an EMBL/GenBank/DDBJ whole genome shotgun (WGS) entry which is preliminary data.</text>
</comment>
<accession>A0ABR4I4U1</accession>
<proteinExistence type="predicted"/>
<sequence length="187" mass="20725">MPFLRRSMKRKKDAISPTPWWTIANWRCIVHAVVSPLGTLEASPECPRGVELLKRSIHELEGVLWRYPIRHRRTGSDITVGSSGANVWLPLTNGAAPKNAKAWAVFQTFSTLIWLLQIPPQQATSLAGWLAVSGSSMGSRKVSREAVLGDVRSSPYRPDIKLAIQMEPGASHRLPTEPCFFSQGMPN</sequence>
<gene>
    <name evidence="1" type="ORF">BJX63DRAFT_427240</name>
</gene>
<keyword evidence="2" id="KW-1185">Reference proteome</keyword>
<dbReference type="Proteomes" id="UP001610334">
    <property type="component" value="Unassembled WGS sequence"/>
</dbReference>
<dbReference type="EMBL" id="JBFXLT010000003">
    <property type="protein sequence ID" value="KAL2821878.1"/>
    <property type="molecule type" value="Genomic_DNA"/>
</dbReference>
<evidence type="ECO:0000313" key="2">
    <source>
        <dbReference type="Proteomes" id="UP001610334"/>
    </source>
</evidence>
<name>A0ABR4I4U1_9EURO</name>
<evidence type="ECO:0000313" key="1">
    <source>
        <dbReference type="EMBL" id="KAL2821878.1"/>
    </source>
</evidence>
<reference evidence="1 2" key="1">
    <citation type="submission" date="2024-07" db="EMBL/GenBank/DDBJ databases">
        <title>Section-level genome sequencing and comparative genomics of Aspergillus sections Usti and Cavernicolus.</title>
        <authorList>
            <consortium name="Lawrence Berkeley National Laboratory"/>
            <person name="Nybo J.L."/>
            <person name="Vesth T.C."/>
            <person name="Theobald S."/>
            <person name="Frisvad J.C."/>
            <person name="Larsen T.O."/>
            <person name="Kjaerboelling I."/>
            <person name="Rothschild-Mancinelli K."/>
            <person name="Lyhne E.K."/>
            <person name="Kogle M.E."/>
            <person name="Barry K."/>
            <person name="Clum A."/>
            <person name="Na H."/>
            <person name="Ledsgaard L."/>
            <person name="Lin J."/>
            <person name="Lipzen A."/>
            <person name="Kuo A."/>
            <person name="Riley R."/>
            <person name="Mondo S."/>
            <person name="Labutti K."/>
            <person name="Haridas S."/>
            <person name="Pangalinan J."/>
            <person name="Salamov A.A."/>
            <person name="Simmons B.A."/>
            <person name="Magnuson J.K."/>
            <person name="Chen J."/>
            <person name="Drula E."/>
            <person name="Henrissat B."/>
            <person name="Wiebenga A."/>
            <person name="Lubbers R.J."/>
            <person name="Gomes A.C."/>
            <person name="Makela M.R."/>
            <person name="Stajich J."/>
            <person name="Grigoriev I.V."/>
            <person name="Mortensen U.H."/>
            <person name="De Vries R.P."/>
            <person name="Baker S.E."/>
            <person name="Andersen M.R."/>
        </authorList>
    </citation>
    <scope>NUCLEOTIDE SEQUENCE [LARGE SCALE GENOMIC DNA]</scope>
    <source>
        <strain evidence="1 2">CBS 588.65</strain>
    </source>
</reference>
<organism evidence="1 2">
    <name type="scientific">Aspergillus granulosus</name>
    <dbReference type="NCBI Taxonomy" id="176169"/>
    <lineage>
        <taxon>Eukaryota</taxon>
        <taxon>Fungi</taxon>
        <taxon>Dikarya</taxon>
        <taxon>Ascomycota</taxon>
        <taxon>Pezizomycotina</taxon>
        <taxon>Eurotiomycetes</taxon>
        <taxon>Eurotiomycetidae</taxon>
        <taxon>Eurotiales</taxon>
        <taxon>Aspergillaceae</taxon>
        <taxon>Aspergillus</taxon>
        <taxon>Aspergillus subgen. Nidulantes</taxon>
    </lineage>
</organism>